<dbReference type="InterPro" id="IPR011992">
    <property type="entry name" value="EF-hand-dom_pair"/>
</dbReference>
<dbReference type="SMART" id="SM00220">
    <property type="entry name" value="S_TKc"/>
    <property type="match status" value="1"/>
</dbReference>
<sequence length="957" mass="106179">MQGGAPFGAAAPALPCGALAPGPRQQLLSAEAIAVHQQMAENFQIGGFTAPDQGSLAAGSSQWSGIAQPMPYQQQFAQQPVPSTAAGFIGLTSPAPYSQPGAILSQGPFTFHAGPGRPAPAQVSALSSAAGSSTSLDVSSGLLPHMPSTMTFASNAPAVNSAKGAERASRRSTLCKQAFDFVDALRTGHLDCSQNKTGLMMVFQQLGDLPMPKDEWYTRVFRNFAGEDKDLVDYKCFKEIVKQWDEHHQKKREKQQQQKEQQQQQTSKQQQMQQQQLQQQQLQQQQLQQQQQQQQLLLQQQQQQLQLQQQHQQLQQLQPPEQKQEILPNSGRESQKSAEGSQLAPSVDSSAAGWGTPAAHAHRAVSASSDHAEEIQAEAGEEADAGGGRARPSSDQVAVEKIREMPTSVPSRGSQAPSQDESEAPESLLRNQSGISRATAANIASEVMFPTHVGRLAIFDDYLFCGDVGSGSFGKVMLVRHKSTKQLRACKVVAVQTALQRELMDNEIRLLKSLNHPHIMKMHEVYFEQASESGQVASGNIYLVTELCEGGDLFSRILHHYERLKQPMTESHVAFMMQQILSATKYCHDKGIIHRDIKPENILFVDRSASSPLKIIDFGLANFHEKIREQAKEVKVARSGTMGRLARMLPSVNGRHLIPWHERKRVMQKAGTPHYMAPEMIEGSYDHKADLFSIGIILCQLFTGWHPFYTPGDDETAVRAKISSPDPVQFPSDIWAQVSPTACDLCRKLLEKNSTKRLSASQALAHEWFRDPSKPSPFGNVEGLSVSIFDGLKQYQAYNKLKRAVLQLLTRELSEFQIQELRAKFMALDTHGDGLLSPEELVEGMRHVGYEMSTKELEQVMAALDGSGSQRIGYKEFISALIERRVKFDRQQLFECFKKFDKQGIGRITYQDVKSVMCNAITESEWQEIAVVGGQQDASEMPELTFDEFVILMEQTD</sequence>
<comment type="similarity">
    <text evidence="10">Belongs to the protein kinase superfamily. Ser/Thr protein kinase family. CDPK subfamily.</text>
</comment>
<gene>
    <name evidence="15" type="primary">CPK2</name>
    <name evidence="15" type="ORF">SNAT2548_LOCUS17005</name>
</gene>
<dbReference type="Gene3D" id="1.10.238.10">
    <property type="entry name" value="EF-hand"/>
    <property type="match status" value="1"/>
</dbReference>
<evidence type="ECO:0000256" key="1">
    <source>
        <dbReference type="ARBA" id="ARBA00001946"/>
    </source>
</evidence>
<keyword evidence="6 11" id="KW-0547">Nucleotide-binding</keyword>
<evidence type="ECO:0000256" key="10">
    <source>
        <dbReference type="ARBA" id="ARBA00024334"/>
    </source>
</evidence>
<dbReference type="GO" id="GO:0005524">
    <property type="term" value="F:ATP binding"/>
    <property type="evidence" value="ECO:0007669"/>
    <property type="project" value="UniProtKB-UniRule"/>
</dbReference>
<evidence type="ECO:0000256" key="6">
    <source>
        <dbReference type="ARBA" id="ARBA00022741"/>
    </source>
</evidence>
<dbReference type="Gene3D" id="1.10.510.10">
    <property type="entry name" value="Transferase(Phosphotransferase) domain 1"/>
    <property type="match status" value="1"/>
</dbReference>
<dbReference type="InterPro" id="IPR050205">
    <property type="entry name" value="CDPK_Ser/Thr_kinases"/>
</dbReference>
<dbReference type="InterPro" id="IPR017441">
    <property type="entry name" value="Protein_kinase_ATP_BS"/>
</dbReference>
<dbReference type="Gene3D" id="3.30.200.20">
    <property type="entry name" value="Phosphorylase Kinase, domain 1"/>
    <property type="match status" value="1"/>
</dbReference>
<protein>
    <submittedName>
        <fullName evidence="15">CPK2 protein</fullName>
    </submittedName>
</protein>
<comment type="caution">
    <text evidence="15">The sequence shown here is derived from an EMBL/GenBank/DDBJ whole genome shotgun (WGS) entry which is preliminary data.</text>
</comment>
<dbReference type="SUPFAM" id="SSF81995">
    <property type="entry name" value="beta-sandwich domain of Sec23/24"/>
    <property type="match status" value="1"/>
</dbReference>
<evidence type="ECO:0000313" key="15">
    <source>
        <dbReference type="EMBL" id="CAE7324779.1"/>
    </source>
</evidence>
<dbReference type="InterPro" id="IPR000719">
    <property type="entry name" value="Prot_kinase_dom"/>
</dbReference>
<dbReference type="InterPro" id="IPR018247">
    <property type="entry name" value="EF_Hand_1_Ca_BS"/>
</dbReference>
<dbReference type="Pfam" id="PF13499">
    <property type="entry name" value="EF-hand_7"/>
    <property type="match status" value="1"/>
</dbReference>
<feature type="domain" description="EF-hand" evidence="14">
    <location>
        <begin position="852"/>
        <end position="887"/>
    </location>
</feature>
<feature type="domain" description="EF-hand" evidence="14">
    <location>
        <begin position="888"/>
        <end position="923"/>
    </location>
</feature>
<feature type="compositionally biased region" description="Acidic residues" evidence="12">
    <location>
        <begin position="375"/>
        <end position="384"/>
    </location>
</feature>
<keyword evidence="8" id="KW-0106">Calcium</keyword>
<evidence type="ECO:0000259" key="14">
    <source>
        <dbReference type="PROSITE" id="PS50222"/>
    </source>
</evidence>
<dbReference type="PANTHER" id="PTHR24349">
    <property type="entry name" value="SERINE/THREONINE-PROTEIN KINASE"/>
    <property type="match status" value="1"/>
</dbReference>
<organism evidence="15 16">
    <name type="scientific">Symbiodinium natans</name>
    <dbReference type="NCBI Taxonomy" id="878477"/>
    <lineage>
        <taxon>Eukaryota</taxon>
        <taxon>Sar</taxon>
        <taxon>Alveolata</taxon>
        <taxon>Dinophyceae</taxon>
        <taxon>Suessiales</taxon>
        <taxon>Symbiodiniaceae</taxon>
        <taxon>Symbiodinium</taxon>
    </lineage>
</organism>
<dbReference type="PROSITE" id="PS00107">
    <property type="entry name" value="PROTEIN_KINASE_ATP"/>
    <property type="match status" value="1"/>
</dbReference>
<dbReference type="CDD" id="cd00051">
    <property type="entry name" value="EFh"/>
    <property type="match status" value="1"/>
</dbReference>
<evidence type="ECO:0000256" key="5">
    <source>
        <dbReference type="ARBA" id="ARBA00022737"/>
    </source>
</evidence>
<evidence type="ECO:0000256" key="12">
    <source>
        <dbReference type="SAM" id="MobiDB-lite"/>
    </source>
</evidence>
<keyword evidence="5" id="KW-0677">Repeat</keyword>
<feature type="compositionally biased region" description="Polar residues" evidence="12">
    <location>
        <begin position="408"/>
        <end position="419"/>
    </location>
</feature>
<dbReference type="SMART" id="SM00054">
    <property type="entry name" value="EFh"/>
    <property type="match status" value="3"/>
</dbReference>
<keyword evidence="3" id="KW-0723">Serine/threonine-protein kinase</keyword>
<keyword evidence="7" id="KW-0418">Kinase</keyword>
<feature type="domain" description="EF-hand" evidence="14">
    <location>
        <begin position="816"/>
        <end position="851"/>
    </location>
</feature>
<dbReference type="InterPro" id="IPR002048">
    <property type="entry name" value="EF_hand_dom"/>
</dbReference>
<evidence type="ECO:0000313" key="16">
    <source>
        <dbReference type="Proteomes" id="UP000604046"/>
    </source>
</evidence>
<feature type="binding site" evidence="11">
    <location>
        <position position="491"/>
    </location>
    <ligand>
        <name>ATP</name>
        <dbReference type="ChEBI" id="CHEBI:30616"/>
    </ligand>
</feature>
<dbReference type="SUPFAM" id="SSF56112">
    <property type="entry name" value="Protein kinase-like (PK-like)"/>
    <property type="match status" value="1"/>
</dbReference>
<keyword evidence="9 11" id="KW-0067">ATP-binding</keyword>
<keyword evidence="4" id="KW-0808">Transferase</keyword>
<dbReference type="AlphaFoldDB" id="A0A812NX81"/>
<dbReference type="PROSITE" id="PS50011">
    <property type="entry name" value="PROTEIN_KINASE_DOM"/>
    <property type="match status" value="1"/>
</dbReference>
<dbReference type="PROSITE" id="PS00108">
    <property type="entry name" value="PROTEIN_KINASE_ST"/>
    <property type="match status" value="1"/>
</dbReference>
<evidence type="ECO:0000256" key="9">
    <source>
        <dbReference type="ARBA" id="ARBA00022840"/>
    </source>
</evidence>
<dbReference type="EMBL" id="CAJNDS010002098">
    <property type="protein sequence ID" value="CAE7324779.1"/>
    <property type="molecule type" value="Genomic_DNA"/>
</dbReference>
<comment type="similarity">
    <text evidence="2">Belongs to the centrin family.</text>
</comment>
<evidence type="ECO:0000259" key="13">
    <source>
        <dbReference type="PROSITE" id="PS50011"/>
    </source>
</evidence>
<evidence type="ECO:0000256" key="2">
    <source>
        <dbReference type="ARBA" id="ARBA00005253"/>
    </source>
</evidence>
<accession>A0A812NX81</accession>
<feature type="region of interest" description="Disordered" evidence="12">
    <location>
        <begin position="315"/>
        <end position="430"/>
    </location>
</feature>
<dbReference type="FunFam" id="1.10.238.10:FF:000178">
    <property type="entry name" value="Calmodulin-2 A"/>
    <property type="match status" value="1"/>
</dbReference>
<comment type="cofactor">
    <cofactor evidence="1">
        <name>Mg(2+)</name>
        <dbReference type="ChEBI" id="CHEBI:18420"/>
    </cofactor>
</comment>
<evidence type="ECO:0000256" key="7">
    <source>
        <dbReference type="ARBA" id="ARBA00022777"/>
    </source>
</evidence>
<feature type="compositionally biased region" description="Polar residues" evidence="12">
    <location>
        <begin position="337"/>
        <end position="349"/>
    </location>
</feature>
<dbReference type="InterPro" id="IPR011009">
    <property type="entry name" value="Kinase-like_dom_sf"/>
</dbReference>
<proteinExistence type="inferred from homology"/>
<dbReference type="GO" id="GO:0005509">
    <property type="term" value="F:calcium ion binding"/>
    <property type="evidence" value="ECO:0007669"/>
    <property type="project" value="InterPro"/>
</dbReference>
<evidence type="ECO:0000256" key="3">
    <source>
        <dbReference type="ARBA" id="ARBA00022527"/>
    </source>
</evidence>
<evidence type="ECO:0000256" key="8">
    <source>
        <dbReference type="ARBA" id="ARBA00022837"/>
    </source>
</evidence>
<dbReference type="InterPro" id="IPR008271">
    <property type="entry name" value="Ser/Thr_kinase_AS"/>
</dbReference>
<dbReference type="GO" id="GO:0004674">
    <property type="term" value="F:protein serine/threonine kinase activity"/>
    <property type="evidence" value="ECO:0007669"/>
    <property type="project" value="UniProtKB-KW"/>
</dbReference>
<dbReference type="CDD" id="cd05117">
    <property type="entry name" value="STKc_CAMK"/>
    <property type="match status" value="1"/>
</dbReference>
<dbReference type="SUPFAM" id="SSF47473">
    <property type="entry name" value="EF-hand"/>
    <property type="match status" value="1"/>
</dbReference>
<dbReference type="Pfam" id="PF00069">
    <property type="entry name" value="Pkinase"/>
    <property type="match status" value="1"/>
</dbReference>
<evidence type="ECO:0000256" key="4">
    <source>
        <dbReference type="ARBA" id="ARBA00022679"/>
    </source>
</evidence>
<evidence type="ECO:0000256" key="11">
    <source>
        <dbReference type="PROSITE-ProRule" id="PRU10141"/>
    </source>
</evidence>
<name>A0A812NX81_9DINO</name>
<dbReference type="Proteomes" id="UP000604046">
    <property type="component" value="Unassembled WGS sequence"/>
</dbReference>
<dbReference type="GO" id="GO:0043226">
    <property type="term" value="C:organelle"/>
    <property type="evidence" value="ECO:0007669"/>
    <property type="project" value="UniProtKB-ARBA"/>
</dbReference>
<dbReference type="PROSITE" id="PS50222">
    <property type="entry name" value="EF_HAND_2"/>
    <property type="match status" value="3"/>
</dbReference>
<feature type="domain" description="Protein kinase" evidence="13">
    <location>
        <begin position="462"/>
        <end position="769"/>
    </location>
</feature>
<dbReference type="OrthoDB" id="40902at2759"/>
<keyword evidence="16" id="KW-1185">Reference proteome</keyword>
<reference evidence="15" key="1">
    <citation type="submission" date="2021-02" db="EMBL/GenBank/DDBJ databases">
        <authorList>
            <person name="Dougan E. K."/>
            <person name="Rhodes N."/>
            <person name="Thang M."/>
            <person name="Chan C."/>
        </authorList>
    </citation>
    <scope>NUCLEOTIDE SEQUENCE</scope>
</reference>
<dbReference type="PROSITE" id="PS00018">
    <property type="entry name" value="EF_HAND_1"/>
    <property type="match status" value="1"/>
</dbReference>